<proteinExistence type="predicted"/>
<feature type="transmembrane region" description="Helical" evidence="1">
    <location>
        <begin position="63"/>
        <end position="81"/>
    </location>
</feature>
<evidence type="ECO:0000256" key="1">
    <source>
        <dbReference type="SAM" id="Phobius"/>
    </source>
</evidence>
<evidence type="ECO:0000313" key="2">
    <source>
        <dbReference type="EMBL" id="QQT85275.1"/>
    </source>
</evidence>
<feature type="transmembrane region" description="Helical" evidence="1">
    <location>
        <begin position="87"/>
        <end position="106"/>
    </location>
</feature>
<keyword evidence="1" id="KW-0812">Transmembrane</keyword>
<dbReference type="GeneID" id="66212992"/>
<keyword evidence="1" id="KW-0472">Membrane</keyword>
<organism evidence="2 4">
    <name type="scientific">Acinetobacter ursingii</name>
    <dbReference type="NCBI Taxonomy" id="108980"/>
    <lineage>
        <taxon>Bacteria</taxon>
        <taxon>Pseudomonadati</taxon>
        <taxon>Pseudomonadota</taxon>
        <taxon>Gammaproteobacteria</taxon>
        <taxon>Moraxellales</taxon>
        <taxon>Moraxellaceae</taxon>
        <taxon>Acinetobacter</taxon>
    </lineage>
</organism>
<dbReference type="InterPro" id="IPR022109">
    <property type="entry name" value="DUF3649"/>
</dbReference>
<dbReference type="EMBL" id="CP089051">
    <property type="protein sequence ID" value="UYF70852.1"/>
    <property type="molecule type" value="Genomic_DNA"/>
</dbReference>
<accession>A0A7T9UG46</accession>
<reference evidence="3" key="2">
    <citation type="journal article" date="2022" name="J Glob Antimicrob Resist">
        <title>Comparative analysis of IMP-4- and OXA-58-containing plasmids of three carbapenemase-producing Acinetobacter ursingii strains in the Netherlands.</title>
        <authorList>
            <person name="Hendrickx A.P.A."/>
            <person name="Schade R.P."/>
            <person name="Landman F."/>
            <person name="Bosch T."/>
            <person name="Schouls L.M."/>
            <person name="van Dijk K."/>
        </authorList>
    </citation>
    <scope>NUCLEOTIDE SEQUENCE</scope>
    <source>
        <strain evidence="3">RIVM_C010559</strain>
    </source>
</reference>
<sequence>MQFKNFNLPLFHRWSSLPVLTRYRLAVFSRCTAAIFAGYLLAALFTMVLSLTLPLEKPDMVRVATMLSFIIHTIAILWVFLCRNALQAWLGLLIPSLFCWFIYLILQVA</sequence>
<feature type="transmembrane region" description="Helical" evidence="1">
    <location>
        <begin position="27"/>
        <end position="51"/>
    </location>
</feature>
<name>A0A7T9UG46_9GAMM</name>
<gene>
    <name evidence="2" type="ORF">I6I53_10105</name>
    <name evidence="3" type="ORF">LSO60_11290</name>
</gene>
<protein>
    <submittedName>
        <fullName evidence="2">DUF3649 domain-containing protein</fullName>
    </submittedName>
</protein>
<dbReference type="Pfam" id="PF12365">
    <property type="entry name" value="DUF3649"/>
    <property type="match status" value="1"/>
</dbReference>
<dbReference type="Proteomes" id="UP000595320">
    <property type="component" value="Chromosome"/>
</dbReference>
<dbReference type="Proteomes" id="UP001164064">
    <property type="component" value="Chromosome"/>
</dbReference>
<keyword evidence="1" id="KW-1133">Transmembrane helix</keyword>
<evidence type="ECO:0000313" key="4">
    <source>
        <dbReference type="Proteomes" id="UP000595320"/>
    </source>
</evidence>
<dbReference type="AlphaFoldDB" id="A0A7T9UG46"/>
<evidence type="ECO:0000313" key="3">
    <source>
        <dbReference type="EMBL" id="UYF70852.1"/>
    </source>
</evidence>
<reference evidence="2 4" key="1">
    <citation type="submission" date="2021-01" db="EMBL/GenBank/DDBJ databases">
        <title>FDA dAtabase for Regulatory Grade micrObial Sequences (FDA-ARGOS): Supporting development and validation of Infectious Disease Dx tests.</title>
        <authorList>
            <person name="Sproer C."/>
            <person name="Gronow S."/>
            <person name="Severitt S."/>
            <person name="Schroder I."/>
            <person name="Tallon L."/>
            <person name="Sadzewicz L."/>
            <person name="Zhao X."/>
            <person name="Boylan J."/>
            <person name="Ott S."/>
            <person name="Bowen H."/>
            <person name="Vavikolanu K."/>
            <person name="Mehta A."/>
            <person name="Aluvathingal J."/>
            <person name="Nadendla S."/>
            <person name="Lowell S."/>
            <person name="Myers T."/>
            <person name="Yan Y."/>
            <person name="Sichtig H."/>
        </authorList>
    </citation>
    <scope>NUCLEOTIDE SEQUENCE [LARGE SCALE GENOMIC DNA]</scope>
    <source>
        <strain evidence="2 4">FDAARGOS_1096</strain>
    </source>
</reference>
<dbReference type="RefSeq" id="WP_004998624.1">
    <property type="nucleotide sequence ID" value="NZ_BBTT01000003.1"/>
</dbReference>
<dbReference type="EMBL" id="CP068176">
    <property type="protein sequence ID" value="QQT85275.1"/>
    <property type="molecule type" value="Genomic_DNA"/>
</dbReference>